<name>A0A212SI16_RHOAC</name>
<gene>
    <name evidence="1" type="ORF">SAMN06265338_1533</name>
</gene>
<protein>
    <submittedName>
        <fullName evidence="1">Uncharacterized protein</fullName>
    </submittedName>
</protein>
<reference evidence="2" key="1">
    <citation type="submission" date="2017-06" db="EMBL/GenBank/DDBJ databases">
        <authorList>
            <person name="Varghese N."/>
            <person name="Submissions S."/>
        </authorList>
    </citation>
    <scope>NUCLEOTIDE SEQUENCE [LARGE SCALE GENOMIC DNA]</scope>
    <source>
        <strain evidence="2">DSM 137</strain>
    </source>
</reference>
<keyword evidence="2" id="KW-1185">Reference proteome</keyword>
<evidence type="ECO:0000313" key="2">
    <source>
        <dbReference type="Proteomes" id="UP000198418"/>
    </source>
</evidence>
<dbReference type="AlphaFoldDB" id="A0A212SI16"/>
<dbReference type="EMBL" id="FYDG01000053">
    <property type="protein sequence ID" value="SNB85392.1"/>
    <property type="molecule type" value="Genomic_DNA"/>
</dbReference>
<dbReference type="Proteomes" id="UP000198418">
    <property type="component" value="Unassembled WGS sequence"/>
</dbReference>
<accession>A0A212SI16</accession>
<organism evidence="1 2">
    <name type="scientific">Rhodoblastus acidophilus</name>
    <name type="common">Rhodopseudomonas acidophila</name>
    <dbReference type="NCBI Taxonomy" id="1074"/>
    <lineage>
        <taxon>Bacteria</taxon>
        <taxon>Pseudomonadati</taxon>
        <taxon>Pseudomonadota</taxon>
        <taxon>Alphaproteobacteria</taxon>
        <taxon>Hyphomicrobiales</taxon>
        <taxon>Rhodoblastaceae</taxon>
        <taxon>Rhodoblastus</taxon>
    </lineage>
</organism>
<evidence type="ECO:0000313" key="1">
    <source>
        <dbReference type="EMBL" id="SNB85392.1"/>
    </source>
</evidence>
<sequence length="115" mass="11845">MALAESNRQMDAATRAQDPRRIEALPVVATKDPKAPVVIKTGPAAAAVAPLETAGEKRSYHIQAASPSLAMLGAGGNDAPLEVVPGSNIPGWGHVSKIEQRGQSWVVVTSGGVIK</sequence>
<proteinExistence type="predicted"/>